<dbReference type="GeneID" id="85012802"/>
<sequence>MENDLQLYSQLLSLPLFQGLGKADLEEVVTHTKLGFHKFETGQIIVCENDICNQLHFLLNGQIEVTTVSAGHSYQITESIMAPELLQPERLFGLTQHFSKTFKALSTCNILTVEKDEVIRLSDKFLIFRINLLNILSTYAQKNERMLLRQHSNSLESRIIRFFADRCLRPAGRKTIKIKMTQLALELNDSRRDVSKALNHLKLKGILTLRRNFIVIEKIEDALQQTRL</sequence>
<dbReference type="AlphaFoldDB" id="A0A3S4VAL2"/>
<dbReference type="PROSITE" id="PS50042">
    <property type="entry name" value="CNMP_BINDING_3"/>
    <property type="match status" value="1"/>
</dbReference>
<name>A0A3S4VAL2_9BACT</name>
<dbReference type="EMBL" id="LR134384">
    <property type="protein sequence ID" value="VEH16007.1"/>
    <property type="molecule type" value="Genomic_DNA"/>
</dbReference>
<dbReference type="SMART" id="SM00100">
    <property type="entry name" value="cNMP"/>
    <property type="match status" value="1"/>
</dbReference>
<evidence type="ECO:0000313" key="3">
    <source>
        <dbReference type="Proteomes" id="UP000274578"/>
    </source>
</evidence>
<dbReference type="InterPro" id="IPR014710">
    <property type="entry name" value="RmlC-like_jellyroll"/>
</dbReference>
<organism evidence="2 3">
    <name type="scientific">Segatella oris</name>
    <dbReference type="NCBI Taxonomy" id="28135"/>
    <lineage>
        <taxon>Bacteria</taxon>
        <taxon>Pseudomonadati</taxon>
        <taxon>Bacteroidota</taxon>
        <taxon>Bacteroidia</taxon>
        <taxon>Bacteroidales</taxon>
        <taxon>Prevotellaceae</taxon>
        <taxon>Segatella</taxon>
    </lineage>
</organism>
<gene>
    <name evidence="2" type="ORF">NCTC13071_02024</name>
</gene>
<proteinExistence type="predicted"/>
<dbReference type="SUPFAM" id="SSF46785">
    <property type="entry name" value="Winged helix' DNA-binding domain"/>
    <property type="match status" value="1"/>
</dbReference>
<dbReference type="Gene3D" id="2.60.120.10">
    <property type="entry name" value="Jelly Rolls"/>
    <property type="match status" value="1"/>
</dbReference>
<feature type="domain" description="Cyclic nucleotide-binding" evidence="1">
    <location>
        <begin position="16"/>
        <end position="121"/>
    </location>
</feature>
<dbReference type="RefSeq" id="WP_018920922.1">
    <property type="nucleotide sequence ID" value="NZ_LR134384.1"/>
</dbReference>
<reference evidence="2 3" key="1">
    <citation type="submission" date="2018-12" db="EMBL/GenBank/DDBJ databases">
        <authorList>
            <consortium name="Pathogen Informatics"/>
        </authorList>
    </citation>
    <scope>NUCLEOTIDE SEQUENCE [LARGE SCALE GENOMIC DNA]</scope>
    <source>
        <strain evidence="2 3">NCTC13071</strain>
    </source>
</reference>
<protein>
    <submittedName>
        <fullName evidence="2">Cyclic nucleotide-binding domain</fullName>
    </submittedName>
</protein>
<evidence type="ECO:0000259" key="1">
    <source>
        <dbReference type="PROSITE" id="PS50042"/>
    </source>
</evidence>
<dbReference type="KEGG" id="poc:NCTC13071_02024"/>
<dbReference type="InterPro" id="IPR000595">
    <property type="entry name" value="cNMP-bd_dom"/>
</dbReference>
<evidence type="ECO:0000313" key="2">
    <source>
        <dbReference type="EMBL" id="VEH16007.1"/>
    </source>
</evidence>
<dbReference type="InterPro" id="IPR036390">
    <property type="entry name" value="WH_DNA-bd_sf"/>
</dbReference>
<dbReference type="InterPro" id="IPR018490">
    <property type="entry name" value="cNMP-bd_dom_sf"/>
</dbReference>
<dbReference type="CDD" id="cd00038">
    <property type="entry name" value="CAP_ED"/>
    <property type="match status" value="1"/>
</dbReference>
<dbReference type="Pfam" id="PF00027">
    <property type="entry name" value="cNMP_binding"/>
    <property type="match status" value="1"/>
</dbReference>
<dbReference type="SUPFAM" id="SSF51206">
    <property type="entry name" value="cAMP-binding domain-like"/>
    <property type="match status" value="1"/>
</dbReference>
<dbReference type="Proteomes" id="UP000274578">
    <property type="component" value="Chromosome 1"/>
</dbReference>
<accession>A0A3S4VAL2</accession>